<sequence length="82" mass="10138">MPPEATYYDVTEYWPDEPPVGMWFNYGLVDEFMREWMMRKQKLRNGEITDAEYLEWKLNWPNTCDDCEKNKPKKGWRMHEKN</sequence>
<accession>D4M5G0</accession>
<dbReference type="PATRIC" id="fig|657313.3.peg.1752"/>
<dbReference type="HOGENOM" id="CLU_2556225_0_0_9"/>
<dbReference type="AlphaFoldDB" id="D4M5G0"/>
<dbReference type="RefSeq" id="WP_015529060.1">
    <property type="nucleotide sequence ID" value="NC_021015.1"/>
</dbReference>
<reference evidence="1 2" key="2">
    <citation type="submission" date="2010-03" db="EMBL/GenBank/DDBJ databases">
        <authorList>
            <person name="Pajon A."/>
        </authorList>
    </citation>
    <scope>NUCLEOTIDE SEQUENCE [LARGE SCALE GENOMIC DNA]</scope>
    <source>
        <strain evidence="1 2">L2-14</strain>
    </source>
</reference>
<evidence type="ECO:0000313" key="1">
    <source>
        <dbReference type="EMBL" id="CBL26472.1"/>
    </source>
</evidence>
<organism evidence="1 2">
    <name type="scientific">[Ruminococcus] torques L2-14</name>
    <dbReference type="NCBI Taxonomy" id="657313"/>
    <lineage>
        <taxon>Bacteria</taxon>
        <taxon>Bacillati</taxon>
        <taxon>Bacillota</taxon>
        <taxon>Clostridia</taxon>
        <taxon>Lachnospirales</taxon>
        <taxon>Lachnospiraceae</taxon>
        <taxon>Mediterraneibacter</taxon>
    </lineage>
</organism>
<name>D4M5G0_9FIRM</name>
<dbReference type="Proteomes" id="UP000008956">
    <property type="component" value="Chromosome"/>
</dbReference>
<protein>
    <submittedName>
        <fullName evidence="1">Uncharacterized protein</fullName>
    </submittedName>
</protein>
<evidence type="ECO:0000313" key="2">
    <source>
        <dbReference type="Proteomes" id="UP000008956"/>
    </source>
</evidence>
<reference evidence="1 2" key="1">
    <citation type="submission" date="2010-03" db="EMBL/GenBank/DDBJ databases">
        <title>The genome sequence of Ruminococcus torques L2-14.</title>
        <authorList>
            <consortium name="metaHIT consortium -- http://www.metahit.eu/"/>
            <person name="Pajon A."/>
            <person name="Turner K."/>
            <person name="Parkhill J."/>
            <person name="Duncan S."/>
            <person name="Flint H."/>
        </authorList>
    </citation>
    <scope>NUCLEOTIDE SEQUENCE [LARGE SCALE GENOMIC DNA]</scope>
    <source>
        <strain evidence="1 2">L2-14</strain>
    </source>
</reference>
<proteinExistence type="predicted"/>
<gene>
    <name evidence="1" type="ORF">RTO_19240</name>
</gene>
<dbReference type="EMBL" id="FP929055">
    <property type="protein sequence ID" value="CBL26472.1"/>
    <property type="molecule type" value="Genomic_DNA"/>
</dbReference>
<dbReference type="KEGG" id="rto:RTO_19240"/>